<protein>
    <submittedName>
        <fullName evidence="2">Lipase</fullName>
    </submittedName>
</protein>
<comment type="caution">
    <text evidence="2">The sequence shown here is derived from an EMBL/GenBank/DDBJ whole genome shotgun (WGS) entry which is preliminary data.</text>
</comment>
<organism evidence="2 3">
    <name type="scientific">Lactococcus termiticola</name>
    <dbReference type="NCBI Taxonomy" id="2169526"/>
    <lineage>
        <taxon>Bacteria</taxon>
        <taxon>Bacillati</taxon>
        <taxon>Bacillota</taxon>
        <taxon>Bacilli</taxon>
        <taxon>Lactobacillales</taxon>
        <taxon>Streptococcaceae</taxon>
        <taxon>Lactococcus</taxon>
    </lineage>
</organism>
<evidence type="ECO:0000313" key="3">
    <source>
        <dbReference type="Proteomes" id="UP000245021"/>
    </source>
</evidence>
<accession>A0A2R5HFV4</accession>
<feature type="domain" description="DUF676" evidence="1">
    <location>
        <begin position="98"/>
        <end position="180"/>
    </location>
</feature>
<dbReference type="InterPro" id="IPR029058">
    <property type="entry name" value="AB_hydrolase_fold"/>
</dbReference>
<dbReference type="SUPFAM" id="SSF53474">
    <property type="entry name" value="alpha/beta-Hydrolases"/>
    <property type="match status" value="1"/>
</dbReference>
<gene>
    <name evidence="2" type="primary">lipA_2</name>
    <name evidence="2" type="ORF">NtB2_01073</name>
</gene>
<dbReference type="AlphaFoldDB" id="A0A2R5HFV4"/>
<sequence>MLFVKIKSMRKREKIILAGLASYGLVKLLKRGLSRRKRSLLNQGRADQAIASTRYPIVLVHGIFFRDSQLFDYWGRIPAELRSNGAQVFHGKQDSTVPIAIAGEQLKARILSILELTGADKVNIIAHSKGGLDSRYAISKLGLAEYVASLTTVNTPHRGSVLANEILSKTPSQLVERLSRHYESLLTRLGDQKIDLIASLEDLTPEQATAFNLEVLDHPAVYYQSLGSKLAGPLASTSIFGLGYQIIKPLAGDNDGLVPLDSMPWGNYLGTVTPIGRRGISHADMVDQAKKDYEDFEVLEYYVQLVADLKAKGF</sequence>
<proteinExistence type="predicted"/>
<dbReference type="Proteomes" id="UP000245021">
    <property type="component" value="Unassembled WGS sequence"/>
</dbReference>
<dbReference type="EMBL" id="BFFO01000006">
    <property type="protein sequence ID" value="GBG96937.1"/>
    <property type="molecule type" value="Genomic_DNA"/>
</dbReference>
<evidence type="ECO:0000313" key="2">
    <source>
        <dbReference type="EMBL" id="GBG96937.1"/>
    </source>
</evidence>
<dbReference type="Pfam" id="PF05057">
    <property type="entry name" value="DUF676"/>
    <property type="match status" value="1"/>
</dbReference>
<reference evidence="2 3" key="1">
    <citation type="journal article" date="2018" name="Genome Announc.">
        <title>Draft Genome Sequence of Lactococcus sp. Strain NtB2 (JCM 32569), Isolated from the Gut of the Higher Termite Nasutitermes takasagoensis.</title>
        <authorList>
            <person name="Noda S."/>
            <person name="Aihara C."/>
            <person name="Yuki M."/>
            <person name="Ohkuma M."/>
        </authorList>
    </citation>
    <scope>NUCLEOTIDE SEQUENCE [LARGE SCALE GENOMIC DNA]</scope>
    <source>
        <strain evidence="2 3">NtB2</strain>
    </source>
</reference>
<keyword evidence="3" id="KW-1185">Reference proteome</keyword>
<dbReference type="Gene3D" id="3.40.50.1820">
    <property type="entry name" value="alpha/beta hydrolase"/>
    <property type="match status" value="1"/>
</dbReference>
<evidence type="ECO:0000259" key="1">
    <source>
        <dbReference type="Pfam" id="PF05057"/>
    </source>
</evidence>
<dbReference type="InterPro" id="IPR007751">
    <property type="entry name" value="DUF676_lipase-like"/>
</dbReference>
<name>A0A2R5HFV4_9LACT</name>